<dbReference type="InterPro" id="IPR007135">
    <property type="entry name" value="Atg3/Atg10"/>
</dbReference>
<name>A0A0L0CDK0_LUCCU</name>
<evidence type="ECO:0000313" key="8">
    <source>
        <dbReference type="Proteomes" id="UP000037069"/>
    </source>
</evidence>
<dbReference type="GO" id="GO:0032446">
    <property type="term" value="P:protein modification by small protein conjugation"/>
    <property type="evidence" value="ECO:0007669"/>
    <property type="project" value="TreeGrafter"/>
</dbReference>
<evidence type="ECO:0000256" key="3">
    <source>
        <dbReference type="ARBA" id="ARBA00022679"/>
    </source>
</evidence>
<dbReference type="STRING" id="7375.A0A0L0CDK0"/>
<evidence type="ECO:0000256" key="4">
    <source>
        <dbReference type="ARBA" id="ARBA00022786"/>
    </source>
</evidence>
<comment type="similarity">
    <text evidence="1">Belongs to the ATG10 family.</text>
</comment>
<evidence type="ECO:0000256" key="6">
    <source>
        <dbReference type="ARBA" id="ARBA00029833"/>
    </source>
</evidence>
<accession>A0A0L0CDK0</accession>
<evidence type="ECO:0000313" key="7">
    <source>
        <dbReference type="EMBL" id="KNC29549.1"/>
    </source>
</evidence>
<gene>
    <name evidence="7" type="ORF">FF38_11557</name>
</gene>
<organism evidence="7 8">
    <name type="scientific">Lucilia cuprina</name>
    <name type="common">Green bottle fly</name>
    <name type="synonym">Australian sheep blowfly</name>
    <dbReference type="NCBI Taxonomy" id="7375"/>
    <lineage>
        <taxon>Eukaryota</taxon>
        <taxon>Metazoa</taxon>
        <taxon>Ecdysozoa</taxon>
        <taxon>Arthropoda</taxon>
        <taxon>Hexapoda</taxon>
        <taxon>Insecta</taxon>
        <taxon>Pterygota</taxon>
        <taxon>Neoptera</taxon>
        <taxon>Endopterygota</taxon>
        <taxon>Diptera</taxon>
        <taxon>Brachycera</taxon>
        <taxon>Muscomorpha</taxon>
        <taxon>Oestroidea</taxon>
        <taxon>Calliphoridae</taxon>
        <taxon>Luciliinae</taxon>
        <taxon>Lucilia</taxon>
    </lineage>
</organism>
<evidence type="ECO:0000256" key="1">
    <source>
        <dbReference type="ARBA" id="ARBA00005696"/>
    </source>
</evidence>
<dbReference type="GO" id="GO:0061651">
    <property type="term" value="F:Atg12 conjugating enzyme activity"/>
    <property type="evidence" value="ECO:0007669"/>
    <property type="project" value="TreeGrafter"/>
</dbReference>
<proteinExistence type="inferred from homology"/>
<comment type="caution">
    <text evidence="7">The sequence shown here is derived from an EMBL/GenBank/DDBJ whole genome shotgun (WGS) entry which is preliminary data.</text>
</comment>
<evidence type="ECO:0000256" key="5">
    <source>
        <dbReference type="ARBA" id="ARBA00023006"/>
    </source>
</evidence>
<dbReference type="OrthoDB" id="4089664at2759"/>
<dbReference type="GO" id="GO:0005829">
    <property type="term" value="C:cytosol"/>
    <property type="evidence" value="ECO:0007669"/>
    <property type="project" value="TreeGrafter"/>
</dbReference>
<keyword evidence="8" id="KW-1185">Reference proteome</keyword>
<protein>
    <recommendedName>
        <fullName evidence="2">Ubiquitin-like-conjugating enzyme ATG10</fullName>
    </recommendedName>
    <alternativeName>
        <fullName evidence="6">Autophagy-related protein 10</fullName>
    </alternativeName>
</protein>
<keyword evidence="4" id="KW-0833">Ubl conjugation pathway</keyword>
<dbReference type="AlphaFoldDB" id="A0A0L0CDK0"/>
<dbReference type="OMA" id="YHIVYSV"/>
<dbReference type="PANTHER" id="PTHR14957">
    <property type="entry name" value="UBIQUITIN-LIKE-CONJUGATING ENZYME ATG10"/>
    <property type="match status" value="1"/>
</dbReference>
<dbReference type="PANTHER" id="PTHR14957:SF1">
    <property type="entry name" value="UBIQUITIN-LIKE-CONJUGATING ENZYME ATG10"/>
    <property type="match status" value="1"/>
</dbReference>
<keyword evidence="3" id="KW-0808">Transferase</keyword>
<dbReference type="Gene3D" id="3.30.1460.50">
    <property type="match status" value="1"/>
</dbReference>
<dbReference type="EMBL" id="JRES01000655">
    <property type="protein sequence ID" value="KNC29549.1"/>
    <property type="molecule type" value="Genomic_DNA"/>
</dbReference>
<evidence type="ECO:0000256" key="2">
    <source>
        <dbReference type="ARBA" id="ARBA00021099"/>
    </source>
</evidence>
<dbReference type="Proteomes" id="UP000037069">
    <property type="component" value="Unassembled WGS sequence"/>
</dbReference>
<dbReference type="Pfam" id="PF03987">
    <property type="entry name" value="Autophagy_act_C"/>
    <property type="match status" value="1"/>
</dbReference>
<keyword evidence="5" id="KW-0072">Autophagy</keyword>
<sequence length="174" mass="20454">MTSINTLTWEEFSKESLDFLGISKQLDDTWCWEVKNPEIEGQSFLKYIKKLTHPVSQELIQIEYHIVYSISYQVPILYLQAYANDGKPLSLENLWTIFQHSQEAEYSRHDMLSILTQMDHPIYFRPFICLHPCRTAEILSATPKSSNRVLTFISVMGPYLQLNLDNRYGLHYKD</sequence>
<reference evidence="7 8" key="1">
    <citation type="journal article" date="2015" name="Nat. Commun.">
        <title>Lucilia cuprina genome unlocks parasitic fly biology to underpin future interventions.</title>
        <authorList>
            <person name="Anstead C.A."/>
            <person name="Korhonen P.K."/>
            <person name="Young N.D."/>
            <person name="Hall R.S."/>
            <person name="Jex A.R."/>
            <person name="Murali S.C."/>
            <person name="Hughes D.S."/>
            <person name="Lee S.F."/>
            <person name="Perry T."/>
            <person name="Stroehlein A.J."/>
            <person name="Ansell B.R."/>
            <person name="Breugelmans B."/>
            <person name="Hofmann A."/>
            <person name="Qu J."/>
            <person name="Dugan S."/>
            <person name="Lee S.L."/>
            <person name="Chao H."/>
            <person name="Dinh H."/>
            <person name="Han Y."/>
            <person name="Doddapaneni H.V."/>
            <person name="Worley K.C."/>
            <person name="Muzny D.M."/>
            <person name="Ioannidis P."/>
            <person name="Waterhouse R.M."/>
            <person name="Zdobnov E.M."/>
            <person name="James P.J."/>
            <person name="Bagnall N.H."/>
            <person name="Kotze A.C."/>
            <person name="Gibbs R.A."/>
            <person name="Richards S."/>
            <person name="Batterham P."/>
            <person name="Gasser R.B."/>
        </authorList>
    </citation>
    <scope>NUCLEOTIDE SEQUENCE [LARGE SCALE GENOMIC DNA]</scope>
    <source>
        <strain evidence="7 8">LS</strain>
        <tissue evidence="7">Full body</tissue>
    </source>
</reference>
<dbReference type="GO" id="GO:0000045">
    <property type="term" value="P:autophagosome assembly"/>
    <property type="evidence" value="ECO:0007669"/>
    <property type="project" value="TreeGrafter"/>
</dbReference>
<dbReference type="GO" id="GO:0000422">
    <property type="term" value="P:autophagy of mitochondrion"/>
    <property type="evidence" value="ECO:0007669"/>
    <property type="project" value="TreeGrafter"/>
</dbReference>